<feature type="region of interest" description="Disordered" evidence="1">
    <location>
        <begin position="1"/>
        <end position="65"/>
    </location>
</feature>
<organism evidence="2 3">
    <name type="scientific">Rhamnusium bicolor</name>
    <dbReference type="NCBI Taxonomy" id="1586634"/>
    <lineage>
        <taxon>Eukaryota</taxon>
        <taxon>Metazoa</taxon>
        <taxon>Ecdysozoa</taxon>
        <taxon>Arthropoda</taxon>
        <taxon>Hexapoda</taxon>
        <taxon>Insecta</taxon>
        <taxon>Pterygota</taxon>
        <taxon>Neoptera</taxon>
        <taxon>Endopterygota</taxon>
        <taxon>Coleoptera</taxon>
        <taxon>Polyphaga</taxon>
        <taxon>Cucujiformia</taxon>
        <taxon>Chrysomeloidea</taxon>
        <taxon>Cerambycidae</taxon>
        <taxon>Lepturinae</taxon>
        <taxon>Rhagiini</taxon>
        <taxon>Rhamnusium</taxon>
    </lineage>
</organism>
<dbReference type="AlphaFoldDB" id="A0AAV8X7L8"/>
<protein>
    <recommendedName>
        <fullName evidence="4">PiggyBac transposable element-derived protein domain-containing protein</fullName>
    </recommendedName>
</protein>
<accession>A0AAV8X7L8</accession>
<gene>
    <name evidence="2" type="ORF">NQ314_013107</name>
</gene>
<reference evidence="2" key="1">
    <citation type="journal article" date="2023" name="Insect Mol. Biol.">
        <title>Genome sequencing provides insights into the evolution of gene families encoding plant cell wall-degrading enzymes in longhorned beetles.</title>
        <authorList>
            <person name="Shin N.R."/>
            <person name="Okamura Y."/>
            <person name="Kirsch R."/>
            <person name="Pauchet Y."/>
        </authorList>
    </citation>
    <scope>NUCLEOTIDE SEQUENCE</scope>
    <source>
        <strain evidence="2">RBIC_L_NR</strain>
    </source>
</reference>
<evidence type="ECO:0000313" key="3">
    <source>
        <dbReference type="Proteomes" id="UP001162156"/>
    </source>
</evidence>
<sequence length="158" mass="18278">MSNNKRPLTECELQNEIDNLSDSEESVDDDQNDPDFTSEGSSETSYGTDASEQESDVEDSDNRNDSQEDVDLIWFKEVLNISRLPFTGQRGLQKDIPYNGEQISPVDVYKSIITQDVLDLMVMETNRYAGQLLNTRRISRTSRFSRWKTQTQMKWNCF</sequence>
<name>A0AAV8X7L8_9CUCU</name>
<dbReference type="EMBL" id="JANEYF010003653">
    <property type="protein sequence ID" value="KAJ8934917.1"/>
    <property type="molecule type" value="Genomic_DNA"/>
</dbReference>
<feature type="compositionally biased region" description="Acidic residues" evidence="1">
    <location>
        <begin position="13"/>
        <end position="33"/>
    </location>
</feature>
<evidence type="ECO:0008006" key="4">
    <source>
        <dbReference type="Google" id="ProtNLM"/>
    </source>
</evidence>
<evidence type="ECO:0000256" key="1">
    <source>
        <dbReference type="SAM" id="MobiDB-lite"/>
    </source>
</evidence>
<evidence type="ECO:0000313" key="2">
    <source>
        <dbReference type="EMBL" id="KAJ8934917.1"/>
    </source>
</evidence>
<feature type="compositionally biased region" description="Low complexity" evidence="1">
    <location>
        <begin position="37"/>
        <end position="48"/>
    </location>
</feature>
<dbReference type="Proteomes" id="UP001162156">
    <property type="component" value="Unassembled WGS sequence"/>
</dbReference>
<comment type="caution">
    <text evidence="2">The sequence shown here is derived from an EMBL/GenBank/DDBJ whole genome shotgun (WGS) entry which is preliminary data.</text>
</comment>
<keyword evidence="3" id="KW-1185">Reference proteome</keyword>
<proteinExistence type="predicted"/>